<dbReference type="PANTHER" id="PTHR47893:SF1">
    <property type="entry name" value="REGULATORY PROTEIN PCHR"/>
    <property type="match status" value="1"/>
</dbReference>
<dbReference type="SUPFAM" id="SSF46689">
    <property type="entry name" value="Homeodomain-like"/>
    <property type="match status" value="2"/>
</dbReference>
<dbReference type="InterPro" id="IPR053142">
    <property type="entry name" value="PchR_regulatory_protein"/>
</dbReference>
<dbReference type="GO" id="GO:0043565">
    <property type="term" value="F:sequence-specific DNA binding"/>
    <property type="evidence" value="ECO:0007669"/>
    <property type="project" value="InterPro"/>
</dbReference>
<feature type="domain" description="HTH araC/xylS-type" evidence="4">
    <location>
        <begin position="237"/>
        <end position="335"/>
    </location>
</feature>
<evidence type="ECO:0000313" key="6">
    <source>
        <dbReference type="EMBL" id="SHI24993.1"/>
    </source>
</evidence>
<evidence type="ECO:0000313" key="7">
    <source>
        <dbReference type="Proteomes" id="UP000184240"/>
    </source>
</evidence>
<dbReference type="InterPro" id="IPR020449">
    <property type="entry name" value="Tscrpt_reg_AraC-type_HTH"/>
</dbReference>
<dbReference type="InterPro" id="IPR009057">
    <property type="entry name" value="Homeodomain-like_sf"/>
</dbReference>
<dbReference type="Gene3D" id="1.10.10.60">
    <property type="entry name" value="Homeodomain-like"/>
    <property type="match status" value="2"/>
</dbReference>
<dbReference type="EMBL" id="QOVN01000010">
    <property type="protein sequence ID" value="RXG26955.1"/>
    <property type="molecule type" value="Genomic_DNA"/>
</dbReference>
<dbReference type="STRING" id="573501.SAMN04487999_3231"/>
<sequence>MIHTRAGEIRSRVEEVARSIVLTSRNEIEQAGARFALERINAAHLESTATLQENDLDLKITDAFLEEFAITRVQLTTDKTVSLQWPQQDEASVKIVLLLKGKIVLSVANNLVALQPDHLNMIYQRTDALSLIHETGATDFVVLTLSENFIKTLIPQTEHDVFDKDTRLKIFFESGFKKSAVMSDLINHILDYKCPKYLKRIHLQSKITELFFQLLLVYSKKQATVTQMPVHIEKQMYEARQQIIENIRNPYTLKTLARTIGTNEYELKRNFKQTFGMTVFGYINEVRMQRAQKYLKSSHLSIALIADKIGYKNPQHFSTAFKKSTGVTPSAYRDKLN</sequence>
<gene>
    <name evidence="5" type="ORF">DSM01_3273</name>
    <name evidence="6" type="ORF">SAMN04487999_3231</name>
</gene>
<dbReference type="AlphaFoldDB" id="A0A1M5ZM36"/>
<protein>
    <submittedName>
        <fullName evidence="5">AraC-like DNA-binding protein</fullName>
    </submittedName>
    <submittedName>
        <fullName evidence="6">AraC-type DNA-binding protein</fullName>
    </submittedName>
</protein>
<dbReference type="PANTHER" id="PTHR47893">
    <property type="entry name" value="REGULATORY PROTEIN PCHR"/>
    <property type="match status" value="1"/>
</dbReference>
<keyword evidence="1" id="KW-0805">Transcription regulation</keyword>
<reference evidence="5 8" key="3">
    <citation type="submission" date="2018-07" db="EMBL/GenBank/DDBJ databases">
        <title>Leeuwenhoekiella genomics.</title>
        <authorList>
            <person name="Tahon G."/>
            <person name="Willems A."/>
        </authorList>
    </citation>
    <scope>NUCLEOTIDE SEQUENCE [LARGE SCALE GENOMIC DNA]</scope>
    <source>
        <strain evidence="5 8">LMG 24856</strain>
    </source>
</reference>
<evidence type="ECO:0000256" key="1">
    <source>
        <dbReference type="ARBA" id="ARBA00023015"/>
    </source>
</evidence>
<reference evidence="7" key="2">
    <citation type="submission" date="2016-11" db="EMBL/GenBank/DDBJ databases">
        <authorList>
            <person name="Varghese N."/>
            <person name="Submissions S."/>
        </authorList>
    </citation>
    <scope>NUCLEOTIDE SEQUENCE [LARGE SCALE GENOMIC DNA]</scope>
    <source>
        <strain evidence="7">DSM 19859</strain>
    </source>
</reference>
<dbReference type="InterPro" id="IPR018060">
    <property type="entry name" value="HTH_AraC"/>
</dbReference>
<proteinExistence type="predicted"/>
<evidence type="ECO:0000313" key="5">
    <source>
        <dbReference type="EMBL" id="RXG26955.1"/>
    </source>
</evidence>
<dbReference type="GO" id="GO:0003700">
    <property type="term" value="F:DNA-binding transcription factor activity"/>
    <property type="evidence" value="ECO:0007669"/>
    <property type="project" value="InterPro"/>
</dbReference>
<keyword evidence="2 6" id="KW-0238">DNA-binding</keyword>
<reference evidence="6" key="1">
    <citation type="submission" date="2016-11" db="EMBL/GenBank/DDBJ databases">
        <authorList>
            <person name="Jaros S."/>
            <person name="Januszkiewicz K."/>
            <person name="Wedrychowicz H."/>
        </authorList>
    </citation>
    <scope>NUCLEOTIDE SEQUENCE [LARGE SCALE GENOMIC DNA]</scope>
    <source>
        <strain evidence="6">DSM 19859</strain>
    </source>
</reference>
<dbReference type="PRINTS" id="PR00032">
    <property type="entry name" value="HTHARAC"/>
</dbReference>
<evidence type="ECO:0000256" key="3">
    <source>
        <dbReference type="ARBA" id="ARBA00023163"/>
    </source>
</evidence>
<dbReference type="Proteomes" id="UP000290037">
    <property type="component" value="Unassembled WGS sequence"/>
</dbReference>
<dbReference type="OrthoDB" id="799767at2"/>
<name>A0A1M5ZM36_9FLAO</name>
<keyword evidence="8" id="KW-1185">Reference proteome</keyword>
<dbReference type="SMART" id="SM00342">
    <property type="entry name" value="HTH_ARAC"/>
    <property type="match status" value="1"/>
</dbReference>
<evidence type="ECO:0000313" key="8">
    <source>
        <dbReference type="Proteomes" id="UP000290037"/>
    </source>
</evidence>
<evidence type="ECO:0000259" key="4">
    <source>
        <dbReference type="PROSITE" id="PS01124"/>
    </source>
</evidence>
<keyword evidence="3" id="KW-0804">Transcription</keyword>
<accession>A0A1M5ZM36</accession>
<dbReference type="Proteomes" id="UP000184240">
    <property type="component" value="Unassembled WGS sequence"/>
</dbReference>
<dbReference type="PROSITE" id="PS01124">
    <property type="entry name" value="HTH_ARAC_FAMILY_2"/>
    <property type="match status" value="1"/>
</dbReference>
<dbReference type="RefSeq" id="WP_072984834.1">
    <property type="nucleotide sequence ID" value="NZ_FQXT01000006.1"/>
</dbReference>
<dbReference type="Pfam" id="PF12833">
    <property type="entry name" value="HTH_18"/>
    <property type="match status" value="1"/>
</dbReference>
<organism evidence="6 7">
    <name type="scientific">Leeuwenhoekiella palythoae</name>
    <dbReference type="NCBI Taxonomy" id="573501"/>
    <lineage>
        <taxon>Bacteria</taxon>
        <taxon>Pseudomonadati</taxon>
        <taxon>Bacteroidota</taxon>
        <taxon>Flavobacteriia</taxon>
        <taxon>Flavobacteriales</taxon>
        <taxon>Flavobacteriaceae</taxon>
        <taxon>Leeuwenhoekiella</taxon>
    </lineage>
</organism>
<dbReference type="EMBL" id="FQXT01000006">
    <property type="protein sequence ID" value="SHI24993.1"/>
    <property type="molecule type" value="Genomic_DNA"/>
</dbReference>
<evidence type="ECO:0000256" key="2">
    <source>
        <dbReference type="ARBA" id="ARBA00023125"/>
    </source>
</evidence>